<proteinExistence type="inferred from homology"/>
<feature type="domain" description="SRA1/Sec31" evidence="16">
    <location>
        <begin position="1123"/>
        <end position="1261"/>
    </location>
</feature>
<sequence>MVRLREIARTATFAWSPGPAPPLIATGTRAGAVDADFSNDTQLELWDLALDDPDQDVELQPSGSVKADSRFHDIAWSQPSEEYPRGIIAGALESGELSLWDAEKLRTNSSDSFLGRSTKHSGAIKALQFNTTQHHLLATAGAKGELFIHNLSDPRNPESAFRLGTSAARADDFETLDWNKKVPHILATGSSGGFVTVWDVRQKKENLTLNNFGRKHVSAVAWDPDVPTRLVTAIPDDQNPLILVWDLRNSNAPERTLRAHEQGVLSLSWCLQDSDLLLSCGMDNRTICWNPHTGQSLGEFPVVTNWTFQTRFNPHNPNLLATASFDGKIAIQTLQNTRPDAQQASKATGQALDAEDFFAKVHVEPQGAAFSLSKPPKWLQRPTGVSFGFGGKLVHFGPSGSDPKKSKITISTFAVDSTIGSAAEEFEKALQKGDLAAICGSKITESTTEEERADWTVIETLISQSPRRKLIEYLGFSDKKDKESSTEPESTEASKLNGTTGAEDGASFFDGPGSGDNFLSDLASSKGAKTNNPFQIYTGTESAADKKITRALMLGSFDAALDVCLEENRLSDAFMIAICGGQKCIDKAQAAYFKRSADGPNYLRLLASVVGKNLWDVVYNADLSNWKEIMTTICTFADQAEFSDLCEALGDRLEEAISDESEAGSLRKDASFCYLAGSKLEKVVGNWVQELQENEAAGMQQSENDTSFSVHARSLQDFIEKVTVFRQVTGFKDTELQQSSGWKLAPLYAKYTEYADVASAHGKLHIAEKYLDLLPDKYPAADVARNRVKQATKKAAPQVPLKQAPAAATHRGQRVVPAYQPLQPPAAPTEAPTSSPYAPLNNAAPAHKTQPSYPGANTRNAYTPAGYQPQQTQQTRQPGVGVPTPQYGGYQPPQHQPIPPPPRAFSASPSGAAPPKASNIPNWNDTPDNWVKPPTSRRNTPGPGANAISSPFPNQQSTAAPPAPFSPGYPPQRATPPAPPPPKGPPRVSSPLTNSASQYQQTERPSSSAANAYAPPQQSSSFAQGLPQPMVPRGPSPYNPPPSAAPPSNRYAPAPSSQPSHPQGGPPQRQIAPPPNPYASSQQYAPGPAQQISPSQPQGPLPGFSRAGPQAPPQGPPRSGPLGGPPQSAPQRPAPDSRPSTAHSQSATPAPAKYPPGDRSHIPASAQPIYEILNADMQRVKSKAPPQFKQHIVDTEKRLNILFDHLNNEELLKPDTIEEMNELARHLQVRNYDDANALFTDLMTNKTDEGSNWMVGVKRLILFSKGTPS</sequence>
<keyword evidence="11" id="KW-0653">Protein transport</keyword>
<keyword evidence="7" id="KW-0853">WD repeat</keyword>
<evidence type="ECO:0000256" key="4">
    <source>
        <dbReference type="ARBA" id="ARBA00013507"/>
    </source>
</evidence>
<dbReference type="InterPro" id="IPR040251">
    <property type="entry name" value="SEC31-like"/>
</dbReference>
<feature type="compositionally biased region" description="Low complexity" evidence="15">
    <location>
        <begin position="904"/>
        <end position="918"/>
    </location>
</feature>
<evidence type="ECO:0000256" key="6">
    <source>
        <dbReference type="ARBA" id="ARBA00022448"/>
    </source>
</evidence>
<dbReference type="EMBL" id="KV744866">
    <property type="protein sequence ID" value="OCK83213.1"/>
    <property type="molecule type" value="Genomic_DNA"/>
</dbReference>
<evidence type="ECO:0000256" key="7">
    <source>
        <dbReference type="ARBA" id="ARBA00022574"/>
    </source>
</evidence>
<dbReference type="GO" id="GO:0030127">
    <property type="term" value="C:COPII vesicle coat"/>
    <property type="evidence" value="ECO:0007669"/>
    <property type="project" value="TreeGrafter"/>
</dbReference>
<dbReference type="InterPro" id="IPR015943">
    <property type="entry name" value="WD40/YVTN_repeat-like_dom_sf"/>
</dbReference>
<feature type="compositionally biased region" description="Low complexity" evidence="15">
    <location>
        <begin position="1046"/>
        <end position="1071"/>
    </location>
</feature>
<name>A0A8E2EG33_9PEZI</name>
<comment type="subcellular location">
    <subcellularLocation>
        <location evidence="1">Cytoplasmic vesicle</location>
        <location evidence="1">COPII-coated vesicle membrane</location>
        <topology evidence="1">Peripheral membrane protein</topology>
        <orientation evidence="1">Cytoplasmic side</orientation>
    </subcellularLocation>
    <subcellularLocation>
        <location evidence="2">Endoplasmic reticulum membrane</location>
        <topology evidence="2">Peripheral membrane protein</topology>
        <orientation evidence="2">Cytoplasmic side</orientation>
    </subcellularLocation>
</comment>
<feature type="compositionally biased region" description="Low complexity" evidence="15">
    <location>
        <begin position="1005"/>
        <end position="1021"/>
    </location>
</feature>
<feature type="compositionally biased region" description="Polar residues" evidence="15">
    <location>
        <begin position="1078"/>
        <end position="1098"/>
    </location>
</feature>
<evidence type="ECO:0000256" key="15">
    <source>
        <dbReference type="SAM" id="MobiDB-lite"/>
    </source>
</evidence>
<evidence type="ECO:0000256" key="9">
    <source>
        <dbReference type="ARBA" id="ARBA00022824"/>
    </source>
</evidence>
<feature type="compositionally biased region" description="Pro residues" evidence="15">
    <location>
        <begin position="894"/>
        <end position="903"/>
    </location>
</feature>
<accession>A0A8E2EG33</accession>
<feature type="compositionally biased region" description="Pro residues" evidence="15">
    <location>
        <begin position="1110"/>
        <end position="1128"/>
    </location>
</feature>
<dbReference type="GO" id="GO:0007029">
    <property type="term" value="P:endoplasmic reticulum organization"/>
    <property type="evidence" value="ECO:0007669"/>
    <property type="project" value="TreeGrafter"/>
</dbReference>
<comment type="function">
    <text evidence="14">Component of the coat protein complex II (COPII) which promotes the formation of transport vesicles from the endoplasmic reticulum (ER). The coat has two main functions, the physical deformation of the endoplasmic reticulum membrane into vesicles and the selection of cargo molecules.</text>
</comment>
<dbReference type="FunFam" id="2.130.10.10:FF:000193">
    <property type="entry name" value="Protein transport protein SEC31, putative"/>
    <property type="match status" value="1"/>
</dbReference>
<feature type="compositionally biased region" description="Low complexity" evidence="15">
    <location>
        <begin position="828"/>
        <end position="839"/>
    </location>
</feature>
<feature type="compositionally biased region" description="Pro residues" evidence="15">
    <location>
        <begin position="961"/>
        <end position="985"/>
    </location>
</feature>
<evidence type="ECO:0000256" key="11">
    <source>
        <dbReference type="ARBA" id="ARBA00022927"/>
    </source>
</evidence>
<dbReference type="FunFam" id="1.25.40.1030:FF:000007">
    <property type="entry name" value="Protein transport protein (SEC31), putative"/>
    <property type="match status" value="1"/>
</dbReference>
<evidence type="ECO:0000313" key="17">
    <source>
        <dbReference type="EMBL" id="OCK83213.1"/>
    </source>
</evidence>
<evidence type="ECO:0000256" key="8">
    <source>
        <dbReference type="ARBA" id="ARBA00022737"/>
    </source>
</evidence>
<evidence type="ECO:0000256" key="2">
    <source>
        <dbReference type="ARBA" id="ARBA00004397"/>
    </source>
</evidence>
<dbReference type="InterPro" id="IPR036322">
    <property type="entry name" value="WD40_repeat_dom_sf"/>
</dbReference>
<feature type="compositionally biased region" description="Pro residues" evidence="15">
    <location>
        <begin position="1029"/>
        <end position="1045"/>
    </location>
</feature>
<feature type="region of interest" description="Disordered" evidence="15">
    <location>
        <begin position="789"/>
        <end position="1163"/>
    </location>
</feature>
<dbReference type="Pfam" id="PF07304">
    <property type="entry name" value="SRA1"/>
    <property type="match status" value="1"/>
</dbReference>
<dbReference type="SUPFAM" id="SSF50978">
    <property type="entry name" value="WD40 repeat-like"/>
    <property type="match status" value="1"/>
</dbReference>
<evidence type="ECO:0000256" key="12">
    <source>
        <dbReference type="ARBA" id="ARBA00023136"/>
    </source>
</evidence>
<dbReference type="GO" id="GO:0090110">
    <property type="term" value="P:COPII-coated vesicle cargo loading"/>
    <property type="evidence" value="ECO:0007669"/>
    <property type="project" value="TreeGrafter"/>
</dbReference>
<evidence type="ECO:0000259" key="16">
    <source>
        <dbReference type="Pfam" id="PF07304"/>
    </source>
</evidence>
<feature type="compositionally biased region" description="Low complexity" evidence="15">
    <location>
        <begin position="868"/>
        <end position="893"/>
    </location>
</feature>
<feature type="compositionally biased region" description="Polar residues" evidence="15">
    <location>
        <begin position="849"/>
        <end position="861"/>
    </location>
</feature>
<feature type="compositionally biased region" description="Polar residues" evidence="15">
    <location>
        <begin position="992"/>
        <end position="1004"/>
    </location>
</feature>
<dbReference type="OrthoDB" id="542917at2759"/>
<dbReference type="GO" id="GO:0070971">
    <property type="term" value="C:endoplasmic reticulum exit site"/>
    <property type="evidence" value="ECO:0007669"/>
    <property type="project" value="TreeGrafter"/>
</dbReference>
<dbReference type="SMART" id="SM00320">
    <property type="entry name" value="WD40"/>
    <property type="match status" value="5"/>
</dbReference>
<comment type="similarity">
    <text evidence="3">Belongs to the WD repeat SEC31 family.</text>
</comment>
<dbReference type="AlphaFoldDB" id="A0A8E2EG33"/>
<evidence type="ECO:0000256" key="14">
    <source>
        <dbReference type="ARBA" id="ARBA00025471"/>
    </source>
</evidence>
<dbReference type="PANTHER" id="PTHR13923">
    <property type="entry name" value="SEC31-RELATED PROTEIN"/>
    <property type="match status" value="1"/>
</dbReference>
<evidence type="ECO:0000256" key="5">
    <source>
        <dbReference type="ARBA" id="ARBA00021236"/>
    </source>
</evidence>
<keyword evidence="13" id="KW-0968">Cytoplasmic vesicle</keyword>
<feature type="region of interest" description="Disordered" evidence="15">
    <location>
        <begin position="480"/>
        <end position="507"/>
    </location>
</feature>
<protein>
    <recommendedName>
        <fullName evidence="5">Protein transport protein SEC31</fullName>
    </recommendedName>
    <alternativeName>
        <fullName evidence="4">Protein transport protein sec31</fullName>
    </alternativeName>
</protein>
<reference evidence="17 18" key="1">
    <citation type="journal article" date="2016" name="Nat. Commun.">
        <title>Ectomycorrhizal ecology is imprinted in the genome of the dominant symbiotic fungus Cenococcum geophilum.</title>
        <authorList>
            <consortium name="DOE Joint Genome Institute"/>
            <person name="Peter M."/>
            <person name="Kohler A."/>
            <person name="Ohm R.A."/>
            <person name="Kuo A."/>
            <person name="Krutzmann J."/>
            <person name="Morin E."/>
            <person name="Arend M."/>
            <person name="Barry K.W."/>
            <person name="Binder M."/>
            <person name="Choi C."/>
            <person name="Clum A."/>
            <person name="Copeland A."/>
            <person name="Grisel N."/>
            <person name="Haridas S."/>
            <person name="Kipfer T."/>
            <person name="LaButti K."/>
            <person name="Lindquist E."/>
            <person name="Lipzen A."/>
            <person name="Maire R."/>
            <person name="Meier B."/>
            <person name="Mihaltcheva S."/>
            <person name="Molinier V."/>
            <person name="Murat C."/>
            <person name="Poggeler S."/>
            <person name="Quandt C.A."/>
            <person name="Sperisen C."/>
            <person name="Tritt A."/>
            <person name="Tisserant E."/>
            <person name="Crous P.W."/>
            <person name="Henrissat B."/>
            <person name="Nehls U."/>
            <person name="Egli S."/>
            <person name="Spatafora J.W."/>
            <person name="Grigoriev I.V."/>
            <person name="Martin F.M."/>
        </authorList>
    </citation>
    <scope>NUCLEOTIDE SEQUENCE [LARGE SCALE GENOMIC DNA]</scope>
    <source>
        <strain evidence="17 18">CBS 459.81</strain>
    </source>
</reference>
<dbReference type="GO" id="GO:0005198">
    <property type="term" value="F:structural molecule activity"/>
    <property type="evidence" value="ECO:0007669"/>
    <property type="project" value="TreeGrafter"/>
</dbReference>
<keyword evidence="18" id="KW-1185">Reference proteome</keyword>
<dbReference type="Gene3D" id="2.130.10.10">
    <property type="entry name" value="YVTN repeat-like/Quinoprotein amine dehydrogenase"/>
    <property type="match status" value="1"/>
</dbReference>
<keyword evidence="6" id="KW-0813">Transport</keyword>
<evidence type="ECO:0000256" key="10">
    <source>
        <dbReference type="ARBA" id="ARBA00022892"/>
    </source>
</evidence>
<organism evidence="17 18">
    <name type="scientific">Lepidopterella palustris CBS 459.81</name>
    <dbReference type="NCBI Taxonomy" id="1314670"/>
    <lineage>
        <taxon>Eukaryota</taxon>
        <taxon>Fungi</taxon>
        <taxon>Dikarya</taxon>
        <taxon>Ascomycota</taxon>
        <taxon>Pezizomycotina</taxon>
        <taxon>Dothideomycetes</taxon>
        <taxon>Pleosporomycetidae</taxon>
        <taxon>Mytilinidiales</taxon>
        <taxon>Argynnaceae</taxon>
        <taxon>Lepidopterella</taxon>
    </lineage>
</organism>
<dbReference type="GO" id="GO:0005789">
    <property type="term" value="C:endoplasmic reticulum membrane"/>
    <property type="evidence" value="ECO:0007669"/>
    <property type="project" value="UniProtKB-SubCell"/>
</dbReference>
<dbReference type="PANTHER" id="PTHR13923:SF11">
    <property type="entry name" value="SECRETORY 31, ISOFORM D"/>
    <property type="match status" value="1"/>
</dbReference>
<evidence type="ECO:0000256" key="13">
    <source>
        <dbReference type="ARBA" id="ARBA00023329"/>
    </source>
</evidence>
<dbReference type="InterPro" id="IPR009917">
    <property type="entry name" value="SRA1/Sec31"/>
</dbReference>
<dbReference type="Gene3D" id="1.20.940.10">
    <property type="entry name" value="Functional domain of the splicing factor Prp18"/>
    <property type="match status" value="1"/>
</dbReference>
<keyword evidence="8" id="KW-0677">Repeat</keyword>
<dbReference type="FunFam" id="1.20.940.10:FF:000007">
    <property type="entry name" value="Protein transport protein (SEC31), putative"/>
    <property type="match status" value="1"/>
</dbReference>
<dbReference type="Pfam" id="PF00400">
    <property type="entry name" value="WD40"/>
    <property type="match status" value="1"/>
</dbReference>
<dbReference type="GO" id="GO:0015031">
    <property type="term" value="P:protein transport"/>
    <property type="evidence" value="ECO:0007669"/>
    <property type="project" value="UniProtKB-KW"/>
</dbReference>
<keyword evidence="12" id="KW-0472">Membrane</keyword>
<dbReference type="Gene3D" id="1.25.40.1030">
    <property type="match status" value="1"/>
</dbReference>
<feature type="compositionally biased region" description="Polar residues" evidence="15">
    <location>
        <begin position="947"/>
        <end position="958"/>
    </location>
</feature>
<feature type="compositionally biased region" description="Polar residues" evidence="15">
    <location>
        <begin position="1138"/>
        <end position="1148"/>
    </location>
</feature>
<dbReference type="Proteomes" id="UP000250266">
    <property type="component" value="Unassembled WGS sequence"/>
</dbReference>
<gene>
    <name evidence="17" type="ORF">K432DRAFT_347499</name>
</gene>
<evidence type="ECO:0000313" key="18">
    <source>
        <dbReference type="Proteomes" id="UP000250266"/>
    </source>
</evidence>
<dbReference type="InterPro" id="IPR001680">
    <property type="entry name" value="WD40_rpt"/>
</dbReference>
<keyword evidence="9" id="KW-0256">Endoplasmic reticulum</keyword>
<evidence type="ECO:0000256" key="3">
    <source>
        <dbReference type="ARBA" id="ARBA00009358"/>
    </source>
</evidence>
<keyword evidence="10" id="KW-0931">ER-Golgi transport</keyword>
<evidence type="ECO:0000256" key="1">
    <source>
        <dbReference type="ARBA" id="ARBA00004299"/>
    </source>
</evidence>